<gene>
    <name evidence="1" type="ORF">QFC22_005339</name>
</gene>
<keyword evidence="2" id="KW-1185">Reference proteome</keyword>
<organism evidence="1 2">
    <name type="scientific">Naganishia vaughanmartiniae</name>
    <dbReference type="NCBI Taxonomy" id="1424756"/>
    <lineage>
        <taxon>Eukaryota</taxon>
        <taxon>Fungi</taxon>
        <taxon>Dikarya</taxon>
        <taxon>Basidiomycota</taxon>
        <taxon>Agaricomycotina</taxon>
        <taxon>Tremellomycetes</taxon>
        <taxon>Filobasidiales</taxon>
        <taxon>Filobasidiaceae</taxon>
        <taxon>Naganishia</taxon>
    </lineage>
</organism>
<dbReference type="Proteomes" id="UP001243375">
    <property type="component" value="Unassembled WGS sequence"/>
</dbReference>
<proteinExistence type="predicted"/>
<evidence type="ECO:0000313" key="1">
    <source>
        <dbReference type="EMBL" id="KAJ9115011.1"/>
    </source>
</evidence>
<accession>A0ACC2WUB3</accession>
<reference evidence="1" key="1">
    <citation type="submission" date="2023-04" db="EMBL/GenBank/DDBJ databases">
        <title>Draft Genome sequencing of Naganishia species isolated from polar environments using Oxford Nanopore Technology.</title>
        <authorList>
            <person name="Leo P."/>
            <person name="Venkateswaran K."/>
        </authorList>
    </citation>
    <scope>NUCLEOTIDE SEQUENCE</scope>
    <source>
        <strain evidence="1">MNA-CCFEE 5425</strain>
    </source>
</reference>
<protein>
    <submittedName>
        <fullName evidence="1">Uncharacterized protein</fullName>
    </submittedName>
</protein>
<dbReference type="EMBL" id="JASBWU010000017">
    <property type="protein sequence ID" value="KAJ9115011.1"/>
    <property type="molecule type" value="Genomic_DNA"/>
</dbReference>
<name>A0ACC2WUB3_9TREE</name>
<evidence type="ECO:0000313" key="2">
    <source>
        <dbReference type="Proteomes" id="UP001243375"/>
    </source>
</evidence>
<sequence>MNVTTAQTSPSLTHYTLSASVLHISFVHFSSCINFGQSYASIAVIGKEGHASCIANEDGERQIACAISYNGEEVYIGNGAKPQLVKNGNNTIIGFRNLLGHTYDEVDHTAVFGAPLIPTSETPAYTVDVLVTPPAPSAPSTRAGSTAPSGAATPAPREPEATKKTISVPEVTTLFLSTLFQSASDFLGVSPTGTVISCPAWFSAEQREALKSAAAKAGIPVLQILEETAAVLVGYRVGLTQEREERALLGQPEEGHKGEREDRDKTVVVVDLGETSLNVAVCKTGEGEYVKLAQGRELNLGGKSFDDLLCQHFAKEFTKKTKVALTIPCTESSSQADKRAEAKLRLAVEHTKRSLSASSGAATCAVESLKDGMDLSGSINRMRFDGLAASVYRKVADKAKAVITEAGLDICQIDEVLLAGASTLFPGLSAHLSLVFPPTTPVTSALDPAEVIAIGCALQALHLSELPAELKVEDVLKLAESPVDTTAAPIGIVVPGQSNDDLLNAVVVPSGLALPVRRRVEIPVAQGTEKVAFEVWEGKDEVKVDIVEKAEKTADDEEDEYSDEEDEPEEVRTPITKKTTLLAGLELALTDKSAKSVLFEVVVRKGGKVDLRLWQSGKESEAAVASI</sequence>
<comment type="caution">
    <text evidence="1">The sequence shown here is derived from an EMBL/GenBank/DDBJ whole genome shotgun (WGS) entry which is preliminary data.</text>
</comment>